<name>A0A9R1WQK6_LACSA</name>
<dbReference type="InterPro" id="IPR040381">
    <property type="entry name" value="At4g14450-like"/>
</dbReference>
<accession>A0A9R1WQK6</accession>
<feature type="region of interest" description="Disordered" evidence="1">
    <location>
        <begin position="1"/>
        <end position="70"/>
    </location>
</feature>
<evidence type="ECO:0000313" key="3">
    <source>
        <dbReference type="Proteomes" id="UP000235145"/>
    </source>
</evidence>
<evidence type="ECO:0000256" key="1">
    <source>
        <dbReference type="SAM" id="MobiDB-lite"/>
    </source>
</evidence>
<gene>
    <name evidence="2" type="ORF">LSAT_V11C100039360</name>
</gene>
<sequence length="228" mass="25068">MSLVDYASSDEEDEAVGREEGRNNDNLVISPPNPVHEKTHPPNEKSTKLPVQQQPEPFKLPDASFLLNSPSLPSNMSGNYDHSSRVAAAIAQNASRKRDTKETTTSNPRGKIPRGNLPHSKNVPETARGLLRPPQLSGRTKIATFCPTQKGGTGWGMDSLLISRLFKKTKMPSSSLSSKIALKSLFSPVPCKERSLKAAFTTRDGNGLDKLFRTIFDDDDEEGIFVFF</sequence>
<feature type="region of interest" description="Disordered" evidence="1">
    <location>
        <begin position="91"/>
        <end position="134"/>
    </location>
</feature>
<reference evidence="2 3" key="1">
    <citation type="journal article" date="2017" name="Nat. Commun.">
        <title>Genome assembly with in vitro proximity ligation data and whole-genome triplication in lettuce.</title>
        <authorList>
            <person name="Reyes-Chin-Wo S."/>
            <person name="Wang Z."/>
            <person name="Yang X."/>
            <person name="Kozik A."/>
            <person name="Arikit S."/>
            <person name="Song C."/>
            <person name="Xia L."/>
            <person name="Froenicke L."/>
            <person name="Lavelle D.O."/>
            <person name="Truco M.J."/>
            <person name="Xia R."/>
            <person name="Zhu S."/>
            <person name="Xu C."/>
            <person name="Xu H."/>
            <person name="Xu X."/>
            <person name="Cox K."/>
            <person name="Korf I."/>
            <person name="Meyers B.C."/>
            <person name="Michelmore R.W."/>
        </authorList>
    </citation>
    <scope>NUCLEOTIDE SEQUENCE [LARGE SCALE GENOMIC DNA]</scope>
    <source>
        <strain evidence="3">cv. Salinas</strain>
        <tissue evidence="2">Seedlings</tissue>
    </source>
</reference>
<dbReference type="AlphaFoldDB" id="A0A9R1WQK6"/>
<protein>
    <submittedName>
        <fullName evidence="2">Uncharacterized protein</fullName>
    </submittedName>
</protein>
<dbReference type="PANTHER" id="PTHR33912">
    <property type="entry name" value="OS01G0939400 PROTEIN"/>
    <property type="match status" value="1"/>
</dbReference>
<evidence type="ECO:0000313" key="2">
    <source>
        <dbReference type="EMBL" id="KAJ0227898.1"/>
    </source>
</evidence>
<proteinExistence type="predicted"/>
<dbReference type="EMBL" id="NBSK02000001">
    <property type="protein sequence ID" value="KAJ0227898.1"/>
    <property type="molecule type" value="Genomic_DNA"/>
</dbReference>
<organism evidence="2 3">
    <name type="scientific">Lactuca sativa</name>
    <name type="common">Garden lettuce</name>
    <dbReference type="NCBI Taxonomy" id="4236"/>
    <lineage>
        <taxon>Eukaryota</taxon>
        <taxon>Viridiplantae</taxon>
        <taxon>Streptophyta</taxon>
        <taxon>Embryophyta</taxon>
        <taxon>Tracheophyta</taxon>
        <taxon>Spermatophyta</taxon>
        <taxon>Magnoliopsida</taxon>
        <taxon>eudicotyledons</taxon>
        <taxon>Gunneridae</taxon>
        <taxon>Pentapetalae</taxon>
        <taxon>asterids</taxon>
        <taxon>campanulids</taxon>
        <taxon>Asterales</taxon>
        <taxon>Asteraceae</taxon>
        <taxon>Cichorioideae</taxon>
        <taxon>Cichorieae</taxon>
        <taxon>Lactucinae</taxon>
        <taxon>Lactuca</taxon>
    </lineage>
</organism>
<dbReference type="Proteomes" id="UP000235145">
    <property type="component" value="Unassembled WGS sequence"/>
</dbReference>
<feature type="compositionally biased region" description="Basic and acidic residues" evidence="1">
    <location>
        <begin position="35"/>
        <end position="47"/>
    </location>
</feature>
<dbReference type="PANTHER" id="PTHR33912:SF3">
    <property type="entry name" value="OS01G0939400 PROTEIN"/>
    <property type="match status" value="1"/>
</dbReference>
<keyword evidence="3" id="KW-1185">Reference proteome</keyword>
<comment type="caution">
    <text evidence="2">The sequence shown here is derived from an EMBL/GenBank/DDBJ whole genome shotgun (WGS) entry which is preliminary data.</text>
</comment>